<accession>A0A518REZ6</accession>
<dbReference type="OrthoDB" id="7360548at2"/>
<feature type="domain" description="RES" evidence="1">
    <location>
        <begin position="36"/>
        <end position="168"/>
    </location>
</feature>
<reference evidence="2 3" key="1">
    <citation type="submission" date="2019-07" db="EMBL/GenBank/DDBJ databases">
        <title>Sphingomonas alkalisoli sp. nov., isolated from rhizosphere soil of Suaedae salsa.</title>
        <authorList>
            <person name="Zhang H."/>
            <person name="Xu L."/>
            <person name="Zhang J.-X."/>
            <person name="Sun J.-Q."/>
        </authorList>
    </citation>
    <scope>NUCLEOTIDE SEQUENCE [LARGE SCALE GENOMIC DNA]</scope>
    <source>
        <strain evidence="2 3">XS-10</strain>
    </source>
</reference>
<evidence type="ECO:0000313" key="3">
    <source>
        <dbReference type="Proteomes" id="UP000318055"/>
    </source>
</evidence>
<name>A0A518REZ6_9SPHN</name>
<dbReference type="Proteomes" id="UP000318055">
    <property type="component" value="Chromosome"/>
</dbReference>
<dbReference type="KEGG" id="ssua:FPZ54_08180"/>
<sequence length="183" mass="21021">MSDRRARDLELLDLIDGHQGIPFEGDVWRIVREERDVLQGYPAGARWDPGTFDVLYTALEREGALAEIHFHLSQQPVFPSKLRSVLHRLTVRTTRTLKIADLDALVGLGVSREHYSSLSYDRCQEIGDAAQFLGFDGILAPSARWPCHNLVLFMDRLDPDDLHLVESEPVDWQEWRDSQRKKS</sequence>
<protein>
    <submittedName>
        <fullName evidence="2">RES domain-containing protein</fullName>
    </submittedName>
</protein>
<dbReference type="SMART" id="SM00953">
    <property type="entry name" value="RES"/>
    <property type="match status" value="1"/>
</dbReference>
<gene>
    <name evidence="2" type="ORF">FPZ54_08180</name>
</gene>
<dbReference type="Pfam" id="PF08808">
    <property type="entry name" value="RES"/>
    <property type="match status" value="1"/>
</dbReference>
<organism evidence="2 3">
    <name type="scientific">Sphingomonas suaedae</name>
    <dbReference type="NCBI Taxonomy" id="2599297"/>
    <lineage>
        <taxon>Bacteria</taxon>
        <taxon>Pseudomonadati</taxon>
        <taxon>Pseudomonadota</taxon>
        <taxon>Alphaproteobacteria</taxon>
        <taxon>Sphingomonadales</taxon>
        <taxon>Sphingomonadaceae</taxon>
        <taxon>Sphingomonas</taxon>
    </lineage>
</organism>
<proteinExistence type="predicted"/>
<keyword evidence="3" id="KW-1185">Reference proteome</keyword>
<dbReference type="RefSeq" id="WP_145846316.1">
    <property type="nucleotide sequence ID" value="NZ_CP042239.1"/>
</dbReference>
<evidence type="ECO:0000259" key="1">
    <source>
        <dbReference type="SMART" id="SM00953"/>
    </source>
</evidence>
<dbReference type="AlphaFoldDB" id="A0A518REZ6"/>
<dbReference type="InterPro" id="IPR014914">
    <property type="entry name" value="RES_dom"/>
</dbReference>
<evidence type="ECO:0000313" key="2">
    <source>
        <dbReference type="EMBL" id="QDX26001.1"/>
    </source>
</evidence>
<dbReference type="EMBL" id="CP042239">
    <property type="protein sequence ID" value="QDX26001.1"/>
    <property type="molecule type" value="Genomic_DNA"/>
</dbReference>